<dbReference type="AlphaFoldDB" id="S3K3I9"/>
<dbReference type="Proteomes" id="UP000014541">
    <property type="component" value="Unassembled WGS sequence"/>
</dbReference>
<evidence type="ECO:0000256" key="4">
    <source>
        <dbReference type="PROSITE-ProRule" id="PRU00050"/>
    </source>
</evidence>
<comment type="caution">
    <text evidence="8">The sequence shown here is derived from an EMBL/GenBank/DDBJ whole genome shotgun (WGS) entry which is preliminary data.</text>
</comment>
<dbReference type="PANTHER" id="PTHR42872">
    <property type="entry name" value="PROTEIN-GLUTAMATE METHYLESTERASE/PROTEIN-GLUTAMINE GLUTAMINASE"/>
    <property type="match status" value="1"/>
</dbReference>
<gene>
    <name evidence="3" type="primary">cheB</name>
    <name evidence="8" type="ORF">HMPREF9194_01868</name>
</gene>
<comment type="domain">
    <text evidence="3">Contains a C-terminal catalytic domain, and an N-terminal region which modulates catalytic activity.</text>
</comment>
<feature type="active site" evidence="3 4">
    <location>
        <position position="210"/>
    </location>
</feature>
<dbReference type="GO" id="GO:0008984">
    <property type="term" value="F:protein-glutamate methylesterase activity"/>
    <property type="evidence" value="ECO:0007669"/>
    <property type="project" value="UniProtKB-UniRule"/>
</dbReference>
<evidence type="ECO:0000313" key="8">
    <source>
        <dbReference type="EMBL" id="EPF31521.1"/>
    </source>
</evidence>
<comment type="catalytic activity">
    <reaction evidence="3">
        <text>L-glutaminyl-[protein] + H2O = L-glutamyl-[protein] + NH4(+)</text>
        <dbReference type="Rhea" id="RHEA:16441"/>
        <dbReference type="Rhea" id="RHEA-COMP:10207"/>
        <dbReference type="Rhea" id="RHEA-COMP:10208"/>
        <dbReference type="ChEBI" id="CHEBI:15377"/>
        <dbReference type="ChEBI" id="CHEBI:28938"/>
        <dbReference type="ChEBI" id="CHEBI:29973"/>
        <dbReference type="ChEBI" id="CHEBI:30011"/>
        <dbReference type="EC" id="3.5.1.44"/>
    </reaction>
</comment>
<dbReference type="GO" id="GO:0006935">
    <property type="term" value="P:chemotaxis"/>
    <property type="evidence" value="ECO:0007669"/>
    <property type="project" value="UniProtKB-UniRule"/>
</dbReference>
<dbReference type="GO" id="GO:0050568">
    <property type="term" value="F:protein-glutamine glutaminase activity"/>
    <property type="evidence" value="ECO:0007669"/>
    <property type="project" value="UniProtKB-UniRule"/>
</dbReference>
<dbReference type="InterPro" id="IPR008248">
    <property type="entry name" value="CheB-like"/>
</dbReference>
<dbReference type="Pfam" id="PF01339">
    <property type="entry name" value="CheB_methylest"/>
    <property type="match status" value="1"/>
</dbReference>
<dbReference type="CDD" id="cd17541">
    <property type="entry name" value="REC_CheB-like"/>
    <property type="match status" value="1"/>
</dbReference>
<dbReference type="HAMAP" id="MF_00099">
    <property type="entry name" value="CheB_chemtxs"/>
    <property type="match status" value="1"/>
</dbReference>
<keyword evidence="3" id="KW-0963">Cytoplasm</keyword>
<feature type="modified residue" description="4-aspartylphosphate" evidence="3 5">
    <location>
        <position position="56"/>
    </location>
</feature>
<dbReference type="EC" id="3.1.1.61" evidence="3"/>
<dbReference type="Gene3D" id="3.40.50.2300">
    <property type="match status" value="1"/>
</dbReference>
<dbReference type="InterPro" id="IPR000673">
    <property type="entry name" value="Sig_transdc_resp-reg_Me-estase"/>
</dbReference>
<feature type="active site" evidence="3 4">
    <location>
        <position position="237"/>
    </location>
</feature>
<keyword evidence="1 3" id="KW-0378">Hydrolase</keyword>
<accession>S3K3I9</accession>
<dbReference type="SUPFAM" id="SSF52172">
    <property type="entry name" value="CheY-like"/>
    <property type="match status" value="1"/>
</dbReference>
<feature type="domain" description="Response regulatory" evidence="6">
    <location>
        <begin position="5"/>
        <end position="123"/>
    </location>
</feature>
<dbReference type="STRING" id="1125699.HMPREF9194_01868"/>
<dbReference type="PROSITE" id="PS50122">
    <property type="entry name" value="CHEB"/>
    <property type="match status" value="1"/>
</dbReference>
<dbReference type="InterPro" id="IPR035909">
    <property type="entry name" value="CheB_C"/>
</dbReference>
<evidence type="ECO:0000256" key="2">
    <source>
        <dbReference type="ARBA" id="ARBA00048267"/>
    </source>
</evidence>
<evidence type="ECO:0000313" key="9">
    <source>
        <dbReference type="Proteomes" id="UP000014541"/>
    </source>
</evidence>
<keyword evidence="9" id="KW-1185">Reference proteome</keyword>
<dbReference type="RefSeq" id="WP_016526130.1">
    <property type="nucleotide sequence ID" value="NZ_KE332518.1"/>
</dbReference>
<dbReference type="GO" id="GO:0005737">
    <property type="term" value="C:cytoplasm"/>
    <property type="evidence" value="ECO:0007669"/>
    <property type="project" value="UniProtKB-SubCell"/>
</dbReference>
<sequence length="393" mass="41866">MDNIDVLIVDDSALMRNLVSRMLESASGVTVCAKAMNGQMALEKIPASNPDIIVLDLEMPVMTGLEFMRERKKAGIDIPVIILSSIAHRGAAVTIECLELGASDFLLKPSNVGSEELPKVAERLVEMVRSYGGSYARKKGKKIPFFFTGTAEERRAGSPVGAPAGSGLAQAASTALKKPEFYLPKAPAPAAPIQAVRESGPIEIIAFGISTGGPNALREVFAGLSPDIRQPIVVVQHMPAGFTAEFAASLNNICPLEVKEAAEGDVLKEGRILIAPGGYHITVEKRRLASVIHTNQDPQRNGHRPSVDVLFESIVKEYQANALGIIMTGMGKDGAVELAELRRAGSRTLGQDAESCVVYGMPRAAFELGAVQKQVPLSKMAAEVNELALKYAP</sequence>
<dbReference type="NCBIfam" id="NF001965">
    <property type="entry name" value="PRK00742.1"/>
    <property type="match status" value="1"/>
</dbReference>
<organism evidence="8 9">
    <name type="scientific">Treponema maltophilum ATCC 51939</name>
    <dbReference type="NCBI Taxonomy" id="1125699"/>
    <lineage>
        <taxon>Bacteria</taxon>
        <taxon>Pseudomonadati</taxon>
        <taxon>Spirochaetota</taxon>
        <taxon>Spirochaetia</taxon>
        <taxon>Spirochaetales</taxon>
        <taxon>Treponemataceae</taxon>
        <taxon>Treponema</taxon>
    </lineage>
</organism>
<protein>
    <recommendedName>
        <fullName evidence="3">Protein-glutamate methylesterase/protein-glutamine glutaminase</fullName>
        <ecNumber evidence="3">3.1.1.61</ecNumber>
        <ecNumber evidence="3">3.5.1.44</ecNumber>
    </recommendedName>
</protein>
<comment type="similarity">
    <text evidence="3">Belongs to the CheB family.</text>
</comment>
<dbReference type="HOGENOM" id="CLU_000445_51_0_12"/>
<dbReference type="Pfam" id="PF00072">
    <property type="entry name" value="Response_reg"/>
    <property type="match status" value="1"/>
</dbReference>
<dbReference type="EC" id="3.5.1.44" evidence="3"/>
<keyword evidence="3 5" id="KW-0597">Phosphoprotein</keyword>
<dbReference type="Gene3D" id="3.40.50.180">
    <property type="entry name" value="Methylesterase CheB, C-terminal domain"/>
    <property type="match status" value="1"/>
</dbReference>
<dbReference type="PROSITE" id="PS50110">
    <property type="entry name" value="RESPONSE_REGULATORY"/>
    <property type="match status" value="1"/>
</dbReference>
<dbReference type="PATRIC" id="fig|1125699.3.peg.1888"/>
<evidence type="ECO:0000256" key="5">
    <source>
        <dbReference type="PROSITE-ProRule" id="PRU00169"/>
    </source>
</evidence>
<dbReference type="CDD" id="cd16432">
    <property type="entry name" value="CheB_Rec"/>
    <property type="match status" value="1"/>
</dbReference>
<comment type="catalytic activity">
    <reaction evidence="2 3">
        <text>[protein]-L-glutamate 5-O-methyl ester + H2O = L-glutamyl-[protein] + methanol + H(+)</text>
        <dbReference type="Rhea" id="RHEA:23236"/>
        <dbReference type="Rhea" id="RHEA-COMP:10208"/>
        <dbReference type="Rhea" id="RHEA-COMP:10311"/>
        <dbReference type="ChEBI" id="CHEBI:15377"/>
        <dbReference type="ChEBI" id="CHEBI:15378"/>
        <dbReference type="ChEBI" id="CHEBI:17790"/>
        <dbReference type="ChEBI" id="CHEBI:29973"/>
        <dbReference type="ChEBI" id="CHEBI:82795"/>
        <dbReference type="EC" id="3.1.1.61"/>
    </reaction>
</comment>
<dbReference type="PANTHER" id="PTHR42872:SF3">
    <property type="entry name" value="PROTEIN-GLUTAMATE METHYLESTERASE_PROTEIN-GLUTAMINE GLUTAMINASE 1"/>
    <property type="match status" value="1"/>
</dbReference>
<comment type="function">
    <text evidence="3">Involved in chemotaxis. Part of a chemotaxis signal transduction system that modulates chemotaxis in response to various stimuli. Catalyzes the demethylation of specific methylglutamate residues introduced into the chemoreceptors (methyl-accepting chemotaxis proteins or MCP) by CheR. Also mediates the irreversible deamidation of specific glutamine residues to glutamic acid.</text>
</comment>
<dbReference type="SMART" id="SM00448">
    <property type="entry name" value="REC"/>
    <property type="match status" value="1"/>
</dbReference>
<keyword evidence="3 4" id="KW-0145">Chemotaxis</keyword>
<evidence type="ECO:0000259" key="7">
    <source>
        <dbReference type="PROSITE" id="PS50122"/>
    </source>
</evidence>
<dbReference type="EMBL" id="ATFF01000006">
    <property type="protein sequence ID" value="EPF31521.1"/>
    <property type="molecule type" value="Genomic_DNA"/>
</dbReference>
<dbReference type="InterPro" id="IPR011006">
    <property type="entry name" value="CheY-like_superfamily"/>
</dbReference>
<evidence type="ECO:0000256" key="1">
    <source>
        <dbReference type="ARBA" id="ARBA00022801"/>
    </source>
</evidence>
<dbReference type="InterPro" id="IPR001789">
    <property type="entry name" value="Sig_transdc_resp-reg_receiver"/>
</dbReference>
<evidence type="ECO:0000256" key="3">
    <source>
        <dbReference type="HAMAP-Rule" id="MF_00099"/>
    </source>
</evidence>
<comment type="PTM">
    <text evidence="3">Phosphorylated by CheA. Phosphorylation of the N-terminal regulatory domain activates the methylesterase activity.</text>
</comment>
<feature type="active site" evidence="3 4">
    <location>
        <position position="333"/>
    </location>
</feature>
<dbReference type="OrthoDB" id="9793421at2"/>
<dbReference type="PIRSF" id="PIRSF000876">
    <property type="entry name" value="RR_chemtxs_CheB"/>
    <property type="match status" value="1"/>
</dbReference>
<name>S3K3I9_TREMA</name>
<proteinExistence type="inferred from homology"/>
<comment type="subcellular location">
    <subcellularLocation>
        <location evidence="3">Cytoplasm</location>
    </subcellularLocation>
</comment>
<reference evidence="8 9" key="1">
    <citation type="submission" date="2013-04" db="EMBL/GenBank/DDBJ databases">
        <title>The Genome Sequence of Treponema maltophilum ATCC 51939.</title>
        <authorList>
            <consortium name="The Broad Institute Genomics Platform"/>
            <person name="Earl A."/>
            <person name="Ward D."/>
            <person name="Feldgarden M."/>
            <person name="Gevers D."/>
            <person name="Leonetti C."/>
            <person name="Blanton J.M."/>
            <person name="Dewhirst F.E."/>
            <person name="Izard J."/>
            <person name="Walker B."/>
            <person name="Young S."/>
            <person name="Zeng Q."/>
            <person name="Gargeya S."/>
            <person name="Fitzgerald M."/>
            <person name="Haas B."/>
            <person name="Abouelleil A."/>
            <person name="Allen A.W."/>
            <person name="Alvarado L."/>
            <person name="Arachchi H.M."/>
            <person name="Berlin A.M."/>
            <person name="Chapman S.B."/>
            <person name="Gainer-Dewar J."/>
            <person name="Goldberg J."/>
            <person name="Griggs A."/>
            <person name="Gujja S."/>
            <person name="Hansen M."/>
            <person name="Howarth C."/>
            <person name="Imamovic A."/>
            <person name="Ireland A."/>
            <person name="Larimer J."/>
            <person name="McCowan C."/>
            <person name="Murphy C."/>
            <person name="Pearson M."/>
            <person name="Poon T.W."/>
            <person name="Priest M."/>
            <person name="Roberts A."/>
            <person name="Saif S."/>
            <person name="Shea T."/>
            <person name="Sisk P."/>
            <person name="Sykes S."/>
            <person name="Wortman J."/>
            <person name="Nusbaum C."/>
            <person name="Birren B."/>
        </authorList>
    </citation>
    <scope>NUCLEOTIDE SEQUENCE [LARGE SCALE GENOMIC DNA]</scope>
    <source>
        <strain evidence="8 9">ATCC 51939</strain>
    </source>
</reference>
<dbReference type="SUPFAM" id="SSF52738">
    <property type="entry name" value="Methylesterase CheB, C-terminal domain"/>
    <property type="match status" value="1"/>
</dbReference>
<feature type="domain" description="CheB-type methylesterase" evidence="7">
    <location>
        <begin position="201"/>
        <end position="384"/>
    </location>
</feature>
<dbReference type="eggNOG" id="COG2201">
    <property type="taxonomic scope" value="Bacteria"/>
</dbReference>
<evidence type="ECO:0000259" key="6">
    <source>
        <dbReference type="PROSITE" id="PS50110"/>
    </source>
</evidence>
<dbReference type="GO" id="GO:0000156">
    <property type="term" value="F:phosphorelay response regulator activity"/>
    <property type="evidence" value="ECO:0007669"/>
    <property type="project" value="InterPro"/>
</dbReference>